<accession>A0A1M6KS41</accession>
<dbReference type="Gene3D" id="6.10.260.10">
    <property type="match status" value="1"/>
</dbReference>
<evidence type="ECO:0000256" key="1">
    <source>
        <dbReference type="ARBA" id="ARBA00022676"/>
    </source>
</evidence>
<dbReference type="EMBL" id="FQZE01000024">
    <property type="protein sequence ID" value="SHJ61714.1"/>
    <property type="molecule type" value="Genomic_DNA"/>
</dbReference>
<dbReference type="GO" id="GO:0005737">
    <property type="term" value="C:cytoplasm"/>
    <property type="evidence" value="ECO:0007669"/>
    <property type="project" value="TreeGrafter"/>
</dbReference>
<dbReference type="Proteomes" id="UP000184050">
    <property type="component" value="Unassembled WGS sequence"/>
</dbReference>
<proteinExistence type="predicted"/>
<sequence>MTTDKNSADASEIRIPENTFLFEIAWEVCNQVGGIYTVIRSKVPSAIEKWGVENYFLIGPYFEEQAAAHFDPATDFSTPVGKAVLEMQERGFDVHYGQWIVSGRPNVVLFNPFSVYDKLGEIKHFVLQDYHIALPGQDELLDKVAAFGFQVKEFLRFLCGAELCSGHKVIAHFHEWMAGLPIPGIRKENLDIKIVFTTHATLLGRYLAMNDNRFYDHLPFYNWEVEATNFNVKPIVEIERASAHGAHVFTTVSELTGRECTHLLGRTPDMILPNGLNIERFEALHQVQNQHFQFKEKIHDFVMGHFFQSYSFDLDNTLYFFTSGRYEYHNKGYDLTLEALARLNYKMQQANSKMTVVSFFITKQPYYSFNPEVLHSKAMIEDIQRVCEEIKTQVGRRLYTDITATNGTYDFPDLKEMVDDYLRLKLRRNVQTWKSKNLPKIVTHTLIDDSKDQILNFLRTANLVNNEHDKVKVVYHPDFISTSNPLFKMDYNQFVRGCHLGIFPSMYEPWGYTPLECLASGLPSITSNLAGFGDYVSRYIQDHEKQGMFIIDRKSNDFHRAAEELAEIMFRFVGMTRRERIALRYQCEEASLHFDWSNLGEYYDKAYNLAVER</sequence>
<dbReference type="OrthoDB" id="907602at2"/>
<keyword evidence="4" id="KW-1185">Reference proteome</keyword>
<dbReference type="Pfam" id="PF05693">
    <property type="entry name" value="Glycogen_syn"/>
    <property type="match status" value="1"/>
</dbReference>
<protein>
    <submittedName>
        <fullName evidence="3">Glycogen(Starch) synthase</fullName>
    </submittedName>
</protein>
<dbReference type="STRING" id="1168035.SAMN05444280_12435"/>
<reference evidence="3 4" key="1">
    <citation type="submission" date="2016-11" db="EMBL/GenBank/DDBJ databases">
        <authorList>
            <person name="Jaros S."/>
            <person name="Januszkiewicz K."/>
            <person name="Wedrychowicz H."/>
        </authorList>
    </citation>
    <scope>NUCLEOTIDE SEQUENCE [LARGE SCALE GENOMIC DNA]</scope>
    <source>
        <strain evidence="3 4">DSM 27063</strain>
    </source>
</reference>
<evidence type="ECO:0000256" key="2">
    <source>
        <dbReference type="ARBA" id="ARBA00022679"/>
    </source>
</evidence>
<dbReference type="GO" id="GO:0004373">
    <property type="term" value="F:alpha-1,4-glucan glucosyltransferase (UDP-glucose donor) activity"/>
    <property type="evidence" value="ECO:0007669"/>
    <property type="project" value="InterPro"/>
</dbReference>
<gene>
    <name evidence="3" type="ORF">SAMN05444280_12435</name>
</gene>
<dbReference type="Gene3D" id="3.40.50.2000">
    <property type="entry name" value="Glycogen Phosphorylase B"/>
    <property type="match status" value="2"/>
</dbReference>
<dbReference type="AlphaFoldDB" id="A0A1M6KS41"/>
<dbReference type="InterPro" id="IPR008631">
    <property type="entry name" value="Glycogen_synth"/>
</dbReference>
<name>A0A1M6KS41_9BACT</name>
<dbReference type="PANTHER" id="PTHR10176">
    <property type="entry name" value="GLYCOGEN SYNTHASE"/>
    <property type="match status" value="1"/>
</dbReference>
<dbReference type="PANTHER" id="PTHR10176:SF3">
    <property type="entry name" value="GLYCOGEN [STARCH] SYNTHASE"/>
    <property type="match status" value="1"/>
</dbReference>
<dbReference type="SUPFAM" id="SSF53756">
    <property type="entry name" value="UDP-Glycosyltransferase/glycogen phosphorylase"/>
    <property type="match status" value="1"/>
</dbReference>
<keyword evidence="1" id="KW-0328">Glycosyltransferase</keyword>
<evidence type="ECO:0000313" key="4">
    <source>
        <dbReference type="Proteomes" id="UP000184050"/>
    </source>
</evidence>
<keyword evidence="2" id="KW-0808">Transferase</keyword>
<organism evidence="3 4">
    <name type="scientific">Tangfeifania diversioriginum</name>
    <dbReference type="NCBI Taxonomy" id="1168035"/>
    <lineage>
        <taxon>Bacteria</taxon>
        <taxon>Pseudomonadati</taxon>
        <taxon>Bacteroidota</taxon>
        <taxon>Bacteroidia</taxon>
        <taxon>Marinilabiliales</taxon>
        <taxon>Prolixibacteraceae</taxon>
        <taxon>Tangfeifania</taxon>
    </lineage>
</organism>
<dbReference type="GO" id="GO:0005978">
    <property type="term" value="P:glycogen biosynthetic process"/>
    <property type="evidence" value="ECO:0007669"/>
    <property type="project" value="InterPro"/>
</dbReference>
<evidence type="ECO:0000313" key="3">
    <source>
        <dbReference type="EMBL" id="SHJ61714.1"/>
    </source>
</evidence>